<dbReference type="GO" id="GO:0008270">
    <property type="term" value="F:zinc ion binding"/>
    <property type="evidence" value="ECO:0007669"/>
    <property type="project" value="InterPro"/>
</dbReference>
<dbReference type="PANTHER" id="PTHR43844">
    <property type="entry name" value="METHIONINE SYNTHASE"/>
    <property type="match status" value="1"/>
</dbReference>
<dbReference type="Pfam" id="PF01717">
    <property type="entry name" value="Meth_synt_2"/>
    <property type="match status" value="1"/>
</dbReference>
<evidence type="ECO:0000313" key="2">
    <source>
        <dbReference type="EMBL" id="OIJ14545.1"/>
    </source>
</evidence>
<name>A0A1S2LT54_9BACI</name>
<dbReference type="EMBL" id="MLQQ01000006">
    <property type="protein sequence ID" value="OIJ14545.1"/>
    <property type="molecule type" value="Genomic_DNA"/>
</dbReference>
<keyword evidence="3" id="KW-1185">Reference proteome</keyword>
<dbReference type="OrthoDB" id="244285at2"/>
<dbReference type="SUPFAM" id="SSF51726">
    <property type="entry name" value="UROD/MetE-like"/>
    <property type="match status" value="1"/>
</dbReference>
<evidence type="ECO:0000313" key="3">
    <source>
        <dbReference type="Proteomes" id="UP000180098"/>
    </source>
</evidence>
<comment type="caution">
    <text evidence="2">The sequence shown here is derived from an EMBL/GenBank/DDBJ whole genome shotgun (WGS) entry which is preliminary data.</text>
</comment>
<protein>
    <submittedName>
        <fullName evidence="2">Vitamin-B12 independent methionine synthase</fullName>
    </submittedName>
</protein>
<accession>A0A1S2LT54</accession>
<sequence length="396" mass="44357">MSNTILPTTVVGSWPRTRKVLRGLRDVRAERITEEQFEEIADRAIIECVQSQVVAGIDIVSDGEQRRDNFISFVADKIDNVKMLSVADLLEYVEDKASFEEILGTLDVPAYSLTNPAAVGKISRKKPIAADEYQFLKEQTNKQMKVAIPGPYLLTRAMWVDGLSKEAYPTKEDLAVDIVAVLREEIEDLIAAGVDFIQIDEPVLTELVFTQKNANRTFMCGALTGKADAEEELNFATELMNKLTYEMRGRGSKIGIHVCRGNWSTQEETLLRGPYYPLMPFLAKMSVDQYVLEYATPRAGELHALSELAKLKDVELGLGIVNPRTPEIETVEEIVARVKEAAKFFPIEKMYLNPDCGFGTFAQRPMNTPEIATQKLINMRKAAEQLRSELVEAGEV</sequence>
<dbReference type="AlphaFoldDB" id="A0A1S2LT54"/>
<evidence type="ECO:0000259" key="1">
    <source>
        <dbReference type="Pfam" id="PF01717"/>
    </source>
</evidence>
<dbReference type="Gene3D" id="3.20.20.210">
    <property type="match status" value="1"/>
</dbReference>
<feature type="domain" description="Cobalamin-independent methionine synthase MetE C-terminal/archaeal" evidence="1">
    <location>
        <begin position="6"/>
        <end position="384"/>
    </location>
</feature>
<organism evidence="2 3">
    <name type="scientific">Anaerobacillus arseniciselenatis</name>
    <dbReference type="NCBI Taxonomy" id="85682"/>
    <lineage>
        <taxon>Bacteria</taxon>
        <taxon>Bacillati</taxon>
        <taxon>Bacillota</taxon>
        <taxon>Bacilli</taxon>
        <taxon>Bacillales</taxon>
        <taxon>Bacillaceae</taxon>
        <taxon>Anaerobacillus</taxon>
    </lineage>
</organism>
<dbReference type="GO" id="GO:0009086">
    <property type="term" value="P:methionine biosynthetic process"/>
    <property type="evidence" value="ECO:0007669"/>
    <property type="project" value="InterPro"/>
</dbReference>
<gene>
    <name evidence="2" type="ORF">BKP35_06620</name>
</gene>
<dbReference type="InterPro" id="IPR038071">
    <property type="entry name" value="UROD/MetE-like_sf"/>
</dbReference>
<proteinExistence type="predicted"/>
<dbReference type="PANTHER" id="PTHR43844:SF2">
    <property type="entry name" value="SYNTHASE, VITAMIN-B12 INDEPENDENT, PUTATIVE (AFU_ORTHOLOGUE AFUA_3G12060)-RELATED"/>
    <property type="match status" value="1"/>
</dbReference>
<dbReference type="RefSeq" id="WP_071312585.1">
    <property type="nucleotide sequence ID" value="NZ_MLQQ01000006.1"/>
</dbReference>
<dbReference type="CDD" id="cd03311">
    <property type="entry name" value="CIMS_C_terminal_like"/>
    <property type="match status" value="1"/>
</dbReference>
<reference evidence="2 3" key="1">
    <citation type="submission" date="2016-10" db="EMBL/GenBank/DDBJ databases">
        <title>Draft genome sequences of four alkaliphilic bacteria belonging to the Anaerobacillus genus.</title>
        <authorList>
            <person name="Bassil N.M."/>
            <person name="Lloyd J.R."/>
        </authorList>
    </citation>
    <scope>NUCLEOTIDE SEQUENCE [LARGE SCALE GENOMIC DNA]</scope>
    <source>
        <strain evidence="2 3">DSM 15340</strain>
    </source>
</reference>
<dbReference type="GO" id="GO:0003871">
    <property type="term" value="F:5-methyltetrahydropteroyltriglutamate-homocysteine S-methyltransferase activity"/>
    <property type="evidence" value="ECO:0007669"/>
    <property type="project" value="InterPro"/>
</dbReference>
<dbReference type="InterPro" id="IPR002629">
    <property type="entry name" value="Met_Synth_C/arc"/>
</dbReference>
<dbReference type="Proteomes" id="UP000180098">
    <property type="component" value="Unassembled WGS sequence"/>
</dbReference>